<name>A0A836G5I7_LEIEN</name>
<evidence type="ECO:0000313" key="1">
    <source>
        <dbReference type="EMBL" id="KAG5465774.1"/>
    </source>
</evidence>
<dbReference type="GeneID" id="94167780"/>
<accession>A0A836G5I7</accession>
<dbReference type="OrthoDB" id="10305458at2759"/>
<dbReference type="RefSeq" id="XP_067688373.1">
    <property type="nucleotide sequence ID" value="XM_067832270.1"/>
</dbReference>
<dbReference type="Proteomes" id="UP000674179">
    <property type="component" value="Chromosome 36"/>
</dbReference>
<reference evidence="1 2" key="1">
    <citation type="submission" date="2021-02" db="EMBL/GenBank/DDBJ databases">
        <title>Leishmania (Mundinia) enrietti genome sequencing and assembly.</title>
        <authorList>
            <person name="Almutairi H."/>
            <person name="Gatherer D."/>
        </authorList>
    </citation>
    <scope>NUCLEOTIDE SEQUENCE [LARGE SCALE GENOMIC DNA]</scope>
    <source>
        <strain evidence="1">CUR178</strain>
    </source>
</reference>
<comment type="caution">
    <text evidence="1">The sequence shown here is derived from an EMBL/GenBank/DDBJ whole genome shotgun (WGS) entry which is preliminary data.</text>
</comment>
<proteinExistence type="predicted"/>
<protein>
    <submittedName>
        <fullName evidence="1">Uncharacterized protein</fullName>
    </submittedName>
</protein>
<evidence type="ECO:0000313" key="2">
    <source>
        <dbReference type="Proteomes" id="UP000674179"/>
    </source>
</evidence>
<keyword evidence="2" id="KW-1185">Reference proteome</keyword>
<dbReference type="KEGG" id="lenr:94167780"/>
<dbReference type="AlphaFoldDB" id="A0A836G5I7"/>
<gene>
    <name evidence="1" type="ORF">CUR178_00487</name>
</gene>
<sequence length="63" mass="6999">MSFFLMEKAVKTSKEKKAPHSWIGVVLCVGAVRGDMMGHTAELHRPDPMTLRTATLGICEEVR</sequence>
<dbReference type="EMBL" id="JAFHKP010000036">
    <property type="protein sequence ID" value="KAG5465774.1"/>
    <property type="molecule type" value="Genomic_DNA"/>
</dbReference>
<organism evidence="1 2">
    <name type="scientific">Leishmania enriettii</name>
    <dbReference type="NCBI Taxonomy" id="5663"/>
    <lineage>
        <taxon>Eukaryota</taxon>
        <taxon>Discoba</taxon>
        <taxon>Euglenozoa</taxon>
        <taxon>Kinetoplastea</taxon>
        <taxon>Metakinetoplastina</taxon>
        <taxon>Trypanosomatida</taxon>
        <taxon>Trypanosomatidae</taxon>
        <taxon>Leishmaniinae</taxon>
        <taxon>Leishmania</taxon>
    </lineage>
</organism>